<dbReference type="InterPro" id="IPR011006">
    <property type="entry name" value="CheY-like_superfamily"/>
</dbReference>
<dbReference type="EMBL" id="NIDE01000005">
    <property type="protein sequence ID" value="OWK42129.1"/>
    <property type="molecule type" value="Genomic_DNA"/>
</dbReference>
<dbReference type="Proteomes" id="UP000214646">
    <property type="component" value="Unassembled WGS sequence"/>
</dbReference>
<feature type="domain" description="Response regulatory" evidence="3">
    <location>
        <begin position="7"/>
        <end position="123"/>
    </location>
</feature>
<accession>A0A225DY02</accession>
<protein>
    <submittedName>
        <fullName evidence="4">Chemotaxis protein methyltransferase CheR</fullName>
    </submittedName>
</protein>
<reference evidence="5" key="1">
    <citation type="submission" date="2017-06" db="EMBL/GenBank/DDBJ databases">
        <title>Genome analysis of Fimbriiglobus ruber SP5, the first member of the order Planctomycetales with confirmed chitinolytic capability.</title>
        <authorList>
            <person name="Ravin N.V."/>
            <person name="Rakitin A.L."/>
            <person name="Ivanova A.A."/>
            <person name="Beletsky A.V."/>
            <person name="Kulichevskaya I.S."/>
            <person name="Mardanov A.V."/>
            <person name="Dedysh S.N."/>
        </authorList>
    </citation>
    <scope>NUCLEOTIDE SEQUENCE [LARGE SCALE GENOMIC DNA]</scope>
    <source>
        <strain evidence="5">SP5</strain>
    </source>
</reference>
<dbReference type="GO" id="GO:0032259">
    <property type="term" value="P:methylation"/>
    <property type="evidence" value="ECO:0007669"/>
    <property type="project" value="UniProtKB-KW"/>
</dbReference>
<evidence type="ECO:0000313" key="5">
    <source>
        <dbReference type="Proteomes" id="UP000214646"/>
    </source>
</evidence>
<dbReference type="Gene3D" id="3.40.50.2300">
    <property type="match status" value="1"/>
</dbReference>
<keyword evidence="5" id="KW-1185">Reference proteome</keyword>
<dbReference type="PANTHER" id="PTHR44591">
    <property type="entry name" value="STRESS RESPONSE REGULATOR PROTEIN 1"/>
    <property type="match status" value="1"/>
</dbReference>
<evidence type="ECO:0000256" key="1">
    <source>
        <dbReference type="ARBA" id="ARBA00022553"/>
    </source>
</evidence>
<dbReference type="PANTHER" id="PTHR44591:SF3">
    <property type="entry name" value="RESPONSE REGULATORY DOMAIN-CONTAINING PROTEIN"/>
    <property type="match status" value="1"/>
</dbReference>
<dbReference type="GO" id="GO:0008168">
    <property type="term" value="F:methyltransferase activity"/>
    <property type="evidence" value="ECO:0007669"/>
    <property type="project" value="UniProtKB-KW"/>
</dbReference>
<gene>
    <name evidence="4" type="ORF">FRUB_04207</name>
</gene>
<sequence>MSDKKYRVLVVDDNCDSAETMAQLLSFSGLDVRSCFDGPSALAMCETFHPEACLLDINMPGMDGYELARQIREKFADNPPIFATMTAYGDYGHLEKAVDAGFDLQFTKPVDSHEVVDQLDGLVRPHAEDDRSILKRLLSRVFGHAKSGAK</sequence>
<evidence type="ECO:0000256" key="2">
    <source>
        <dbReference type="PROSITE-ProRule" id="PRU00169"/>
    </source>
</evidence>
<dbReference type="InterPro" id="IPR001789">
    <property type="entry name" value="Sig_transdc_resp-reg_receiver"/>
</dbReference>
<evidence type="ECO:0000313" key="4">
    <source>
        <dbReference type="EMBL" id="OWK42129.1"/>
    </source>
</evidence>
<organism evidence="4 5">
    <name type="scientific">Fimbriiglobus ruber</name>
    <dbReference type="NCBI Taxonomy" id="1908690"/>
    <lineage>
        <taxon>Bacteria</taxon>
        <taxon>Pseudomonadati</taxon>
        <taxon>Planctomycetota</taxon>
        <taxon>Planctomycetia</taxon>
        <taxon>Gemmatales</taxon>
        <taxon>Gemmataceae</taxon>
        <taxon>Fimbriiglobus</taxon>
    </lineage>
</organism>
<dbReference type="Pfam" id="PF00072">
    <property type="entry name" value="Response_reg"/>
    <property type="match status" value="1"/>
</dbReference>
<dbReference type="InterPro" id="IPR050595">
    <property type="entry name" value="Bact_response_regulator"/>
</dbReference>
<name>A0A225DY02_9BACT</name>
<dbReference type="PROSITE" id="PS50110">
    <property type="entry name" value="RESPONSE_REGULATORY"/>
    <property type="match status" value="1"/>
</dbReference>
<dbReference type="SMART" id="SM00448">
    <property type="entry name" value="REC"/>
    <property type="match status" value="1"/>
</dbReference>
<comment type="caution">
    <text evidence="4">The sequence shown here is derived from an EMBL/GenBank/DDBJ whole genome shotgun (WGS) entry which is preliminary data.</text>
</comment>
<keyword evidence="1 2" id="KW-0597">Phosphoprotein</keyword>
<feature type="modified residue" description="4-aspartylphosphate" evidence="2">
    <location>
        <position position="56"/>
    </location>
</feature>
<keyword evidence="4" id="KW-0489">Methyltransferase</keyword>
<keyword evidence="4" id="KW-0808">Transferase</keyword>
<dbReference type="SUPFAM" id="SSF52172">
    <property type="entry name" value="CheY-like"/>
    <property type="match status" value="1"/>
</dbReference>
<proteinExistence type="predicted"/>
<dbReference type="AlphaFoldDB" id="A0A225DY02"/>
<evidence type="ECO:0000259" key="3">
    <source>
        <dbReference type="PROSITE" id="PS50110"/>
    </source>
</evidence>
<dbReference type="RefSeq" id="WP_143393268.1">
    <property type="nucleotide sequence ID" value="NZ_NIDE01000005.1"/>
</dbReference>
<dbReference type="GO" id="GO:0000160">
    <property type="term" value="P:phosphorelay signal transduction system"/>
    <property type="evidence" value="ECO:0007669"/>
    <property type="project" value="InterPro"/>
</dbReference>
<dbReference type="OrthoDB" id="9800897at2"/>